<evidence type="ECO:0000259" key="2">
    <source>
        <dbReference type="Pfam" id="PF10328"/>
    </source>
</evidence>
<dbReference type="AlphaFoldDB" id="A0A1I7RZ99"/>
<feature type="transmembrane region" description="Helical" evidence="1">
    <location>
        <begin position="152"/>
        <end position="174"/>
    </location>
</feature>
<evidence type="ECO:0000313" key="4">
    <source>
        <dbReference type="WBParaSite" id="BXY_0606900.1"/>
    </source>
</evidence>
<keyword evidence="1" id="KW-0472">Membrane</keyword>
<dbReference type="InterPro" id="IPR019430">
    <property type="entry name" value="7TM_GPCR_serpentine_rcpt_Srx"/>
</dbReference>
<evidence type="ECO:0000313" key="3">
    <source>
        <dbReference type="Proteomes" id="UP000095284"/>
    </source>
</evidence>
<accession>A0A1I7RZ99</accession>
<reference evidence="4" key="1">
    <citation type="submission" date="2016-11" db="UniProtKB">
        <authorList>
            <consortium name="WormBaseParasite"/>
        </authorList>
    </citation>
    <scope>IDENTIFICATION</scope>
</reference>
<dbReference type="PANTHER" id="PTHR23017:SF3">
    <property type="entry name" value="G-PROTEIN COUPLED RECEPTORS FAMILY 1 PROFILE DOMAIN-CONTAINING PROTEIN"/>
    <property type="match status" value="1"/>
</dbReference>
<dbReference type="Proteomes" id="UP000095284">
    <property type="component" value="Unplaced"/>
</dbReference>
<keyword evidence="1" id="KW-0812">Transmembrane</keyword>
<feature type="transmembrane region" description="Helical" evidence="1">
    <location>
        <begin position="180"/>
        <end position="201"/>
    </location>
</feature>
<feature type="transmembrane region" description="Helical" evidence="1">
    <location>
        <begin position="111"/>
        <end position="131"/>
    </location>
</feature>
<name>A0A1I7RZ99_BURXY</name>
<dbReference type="Pfam" id="PF10328">
    <property type="entry name" value="7TM_GPCR_Srx"/>
    <property type="match status" value="1"/>
</dbReference>
<dbReference type="PANTHER" id="PTHR23017">
    <property type="entry name" value="SERPENTINE RECEPTOR, CLASS X"/>
    <property type="match status" value="1"/>
</dbReference>
<feature type="domain" description="7TM GPCR serpentine receptor class x (Srx)" evidence="2">
    <location>
        <begin position="24"/>
        <end position="174"/>
    </location>
</feature>
<sequence length="242" mass="27752">MAALPIPYLYFDMFLTETALHIASFARCLEVLIVFARYVGVFYPMAFKHVFRRRNLIVFMILISSMAYEVNGNCLRSYSTLTLGYNIVNTTLLTEECDYDYDNAYYLLSSWGPLLFCIILSVVTVIKLHSLNKCEISGNDKSQRKRRRRAEWKLLIVSTVSPILLSIQLVSFFLSDHDAFFGLSYIVENFILEWVVEMIIVQSYSVVQLSISRNVWNFVATCCGSKKKAGDVSTRRSKITGC</sequence>
<proteinExistence type="predicted"/>
<protein>
    <submittedName>
        <fullName evidence="4">7TM_GPCR_Srx domain-containing protein</fullName>
    </submittedName>
</protein>
<dbReference type="Gene3D" id="1.20.1070.10">
    <property type="entry name" value="Rhodopsin 7-helix transmembrane proteins"/>
    <property type="match status" value="1"/>
</dbReference>
<keyword evidence="1" id="KW-1133">Transmembrane helix</keyword>
<feature type="transmembrane region" description="Helical" evidence="1">
    <location>
        <begin position="55"/>
        <end position="71"/>
    </location>
</feature>
<dbReference type="WBParaSite" id="BXY_0606900.1">
    <property type="protein sequence ID" value="BXY_0606900.1"/>
    <property type="gene ID" value="BXY_0606900"/>
</dbReference>
<organism evidence="3 4">
    <name type="scientific">Bursaphelenchus xylophilus</name>
    <name type="common">Pinewood nematode worm</name>
    <name type="synonym">Aphelenchoides xylophilus</name>
    <dbReference type="NCBI Taxonomy" id="6326"/>
    <lineage>
        <taxon>Eukaryota</taxon>
        <taxon>Metazoa</taxon>
        <taxon>Ecdysozoa</taxon>
        <taxon>Nematoda</taxon>
        <taxon>Chromadorea</taxon>
        <taxon>Rhabditida</taxon>
        <taxon>Tylenchina</taxon>
        <taxon>Tylenchomorpha</taxon>
        <taxon>Aphelenchoidea</taxon>
        <taxon>Aphelenchoididae</taxon>
        <taxon>Bursaphelenchus</taxon>
    </lineage>
</organism>
<evidence type="ECO:0000256" key="1">
    <source>
        <dbReference type="SAM" id="Phobius"/>
    </source>
</evidence>
<feature type="transmembrane region" description="Helical" evidence="1">
    <location>
        <begin position="20"/>
        <end position="43"/>
    </location>
</feature>